<keyword evidence="6 8" id="KW-0449">Lipoprotein</keyword>
<protein>
    <submittedName>
        <fullName evidence="8">Putative small lipoprotein YifL</fullName>
    </submittedName>
</protein>
<evidence type="ECO:0000256" key="7">
    <source>
        <dbReference type="SAM" id="MobiDB-lite"/>
    </source>
</evidence>
<proteinExistence type="predicted"/>
<accession>A0A3D9DT93</accession>
<dbReference type="OrthoDB" id="8550022at2"/>
<reference evidence="8 9" key="1">
    <citation type="submission" date="2018-07" db="EMBL/GenBank/DDBJ databases">
        <title>Genomic Encyclopedia of Type Strains, Phase IV (KMG-IV): sequencing the most valuable type-strain genomes for metagenomic binning, comparative biology and taxonomic classification.</title>
        <authorList>
            <person name="Goeker M."/>
        </authorList>
    </citation>
    <scope>NUCLEOTIDE SEQUENCE [LARGE SCALE GENOMIC DNA]</scope>
    <source>
        <strain evidence="8 9">DSM 14324</strain>
    </source>
</reference>
<evidence type="ECO:0000256" key="2">
    <source>
        <dbReference type="ARBA" id="ARBA00022729"/>
    </source>
</evidence>
<evidence type="ECO:0000256" key="6">
    <source>
        <dbReference type="ARBA" id="ARBA00023288"/>
    </source>
</evidence>
<keyword evidence="2" id="KW-0732">Signal</keyword>
<feature type="compositionally biased region" description="Low complexity" evidence="7">
    <location>
        <begin position="54"/>
        <end position="71"/>
    </location>
</feature>
<feature type="compositionally biased region" description="Low complexity" evidence="7">
    <location>
        <begin position="113"/>
        <end position="136"/>
    </location>
</feature>
<evidence type="ECO:0000313" key="9">
    <source>
        <dbReference type="Proteomes" id="UP000256334"/>
    </source>
</evidence>
<dbReference type="AlphaFoldDB" id="A0A3D9DT93"/>
<dbReference type="NCBIfam" id="NF047847">
    <property type="entry name" value="SS_mature_LptM"/>
    <property type="match status" value="1"/>
</dbReference>
<comment type="subcellular location">
    <subcellularLocation>
        <location evidence="1">Cell outer membrane</location>
        <topology evidence="1">Lipid-anchor</topology>
    </subcellularLocation>
</comment>
<dbReference type="Proteomes" id="UP000256334">
    <property type="component" value="Unassembled WGS sequence"/>
</dbReference>
<dbReference type="InterPro" id="IPR032831">
    <property type="entry name" value="LptM_cons"/>
</dbReference>
<evidence type="ECO:0000256" key="3">
    <source>
        <dbReference type="ARBA" id="ARBA00023136"/>
    </source>
</evidence>
<sequence length="136" mass="13743">MNRLIPAMLATLVLAGCGQTGPLYMPGDEQSSERYDPQGAYQQDDVQQDDVQQDDAQQGGVQQGDVQQGDVRQNDDADRTSQSTSDGISTGGAGSESQGGAVSVPEGNSRPETTTGGTIGGAASTEAPAAPAQGGT</sequence>
<dbReference type="EMBL" id="QRDJ01000009">
    <property type="protein sequence ID" value="REC93644.1"/>
    <property type="molecule type" value="Genomic_DNA"/>
</dbReference>
<dbReference type="RefSeq" id="WP_115855222.1">
    <property type="nucleotide sequence ID" value="NZ_QRDJ01000009.1"/>
</dbReference>
<dbReference type="Pfam" id="PF13627">
    <property type="entry name" value="LptM_cons"/>
    <property type="match status" value="1"/>
</dbReference>
<feature type="region of interest" description="Disordered" evidence="7">
    <location>
        <begin position="19"/>
        <end position="136"/>
    </location>
</feature>
<evidence type="ECO:0000256" key="5">
    <source>
        <dbReference type="ARBA" id="ARBA00023237"/>
    </source>
</evidence>
<organism evidence="8 9">
    <name type="scientific">Kushneria indalinina DSM 14324</name>
    <dbReference type="NCBI Taxonomy" id="1122140"/>
    <lineage>
        <taxon>Bacteria</taxon>
        <taxon>Pseudomonadati</taxon>
        <taxon>Pseudomonadota</taxon>
        <taxon>Gammaproteobacteria</taxon>
        <taxon>Oceanospirillales</taxon>
        <taxon>Halomonadaceae</taxon>
        <taxon>Kushneria</taxon>
    </lineage>
</organism>
<evidence type="ECO:0000256" key="1">
    <source>
        <dbReference type="ARBA" id="ARBA00004459"/>
    </source>
</evidence>
<dbReference type="GO" id="GO:0009279">
    <property type="term" value="C:cell outer membrane"/>
    <property type="evidence" value="ECO:0007669"/>
    <property type="project" value="UniProtKB-SubCell"/>
</dbReference>
<gene>
    <name evidence="8" type="ORF">C8D72_2991</name>
</gene>
<keyword evidence="4" id="KW-0564">Palmitate</keyword>
<evidence type="ECO:0000313" key="8">
    <source>
        <dbReference type="EMBL" id="REC93644.1"/>
    </source>
</evidence>
<keyword evidence="3" id="KW-0472">Membrane</keyword>
<comment type="caution">
    <text evidence="8">The sequence shown here is derived from an EMBL/GenBank/DDBJ whole genome shotgun (WGS) entry which is preliminary data.</text>
</comment>
<name>A0A3D9DT93_9GAMM</name>
<keyword evidence="5" id="KW-0998">Cell outer membrane</keyword>
<dbReference type="PROSITE" id="PS51257">
    <property type="entry name" value="PROKAR_LIPOPROTEIN"/>
    <property type="match status" value="1"/>
</dbReference>
<keyword evidence="9" id="KW-1185">Reference proteome</keyword>
<evidence type="ECO:0000256" key="4">
    <source>
        <dbReference type="ARBA" id="ARBA00023139"/>
    </source>
</evidence>